<dbReference type="RefSeq" id="WP_212609829.1">
    <property type="nucleotide sequence ID" value="NZ_CP073910.1"/>
</dbReference>
<gene>
    <name evidence="2" type="ORF">KFK14_03015</name>
</gene>
<dbReference type="EMBL" id="CP073910">
    <property type="protein sequence ID" value="QUT06456.1"/>
    <property type="molecule type" value="Genomic_DNA"/>
</dbReference>
<evidence type="ECO:0000313" key="2">
    <source>
        <dbReference type="EMBL" id="QUT06456.1"/>
    </source>
</evidence>
<proteinExistence type="predicted"/>
<dbReference type="KEGG" id="spph:KFK14_03015"/>
<evidence type="ECO:0000313" key="3">
    <source>
        <dbReference type="Proteomes" id="UP000681425"/>
    </source>
</evidence>
<keyword evidence="1" id="KW-0812">Transmembrane</keyword>
<reference evidence="2" key="1">
    <citation type="submission" date="2021-04" db="EMBL/GenBank/DDBJ databases">
        <title>Isolation of p-tert-butylphenol degrading bacteria Sphingobium phenoxybenzoativorans Tas13 from active sludge.</title>
        <authorList>
            <person name="Li Y."/>
        </authorList>
    </citation>
    <scope>NUCLEOTIDE SEQUENCE</scope>
    <source>
        <strain evidence="2">Tas13</strain>
    </source>
</reference>
<keyword evidence="3" id="KW-1185">Reference proteome</keyword>
<protein>
    <submittedName>
        <fullName evidence="2">Uncharacterized protein</fullName>
    </submittedName>
</protein>
<name>A0A975K7Y8_9SPHN</name>
<keyword evidence="1" id="KW-0472">Membrane</keyword>
<dbReference type="Proteomes" id="UP000681425">
    <property type="component" value="Chromosome"/>
</dbReference>
<evidence type="ECO:0000256" key="1">
    <source>
        <dbReference type="SAM" id="Phobius"/>
    </source>
</evidence>
<accession>A0A975K7Y8</accession>
<feature type="transmembrane region" description="Helical" evidence="1">
    <location>
        <begin position="6"/>
        <end position="28"/>
    </location>
</feature>
<dbReference type="AlphaFoldDB" id="A0A975K7Y8"/>
<organism evidence="2 3">
    <name type="scientific">Sphingobium phenoxybenzoativorans</name>
    <dbReference type="NCBI Taxonomy" id="1592790"/>
    <lineage>
        <taxon>Bacteria</taxon>
        <taxon>Pseudomonadati</taxon>
        <taxon>Pseudomonadota</taxon>
        <taxon>Alphaproteobacteria</taxon>
        <taxon>Sphingomonadales</taxon>
        <taxon>Sphingomonadaceae</taxon>
        <taxon>Sphingobium</taxon>
    </lineage>
</organism>
<sequence length="65" mass="7146">MSDLAIILLSVSCYVIGGISGMGIMLVLKQAKRADARIDARIRARRMLTPDLQAALRSWKSSTVR</sequence>
<keyword evidence="1" id="KW-1133">Transmembrane helix</keyword>